<dbReference type="RefSeq" id="WP_035057322.1">
    <property type="nucleotide sequence ID" value="NZ_AXCZ01000011.1"/>
</dbReference>
<comment type="cofactor">
    <cofactor evidence="1">
        <name>Zn(2+)</name>
        <dbReference type="ChEBI" id="CHEBI:29105"/>
    </cofactor>
</comment>
<dbReference type="PANTHER" id="PTHR42837:SF2">
    <property type="entry name" value="MEMBRANE METALLOPROTEASE ARASP2, CHLOROPLASTIC-RELATED"/>
    <property type="match status" value="1"/>
</dbReference>
<dbReference type="CDD" id="cd06163">
    <property type="entry name" value="S2P-M50_PDZ_RseP-like"/>
    <property type="match status" value="1"/>
</dbReference>
<dbReference type="Pfam" id="PF02163">
    <property type="entry name" value="Peptidase_M50"/>
    <property type="match status" value="1"/>
</dbReference>
<keyword evidence="8 11" id="KW-1133">Transmembrane helix</keyword>
<dbReference type="CDD" id="cd05709">
    <property type="entry name" value="S2P-M50"/>
    <property type="match status" value="1"/>
</dbReference>
<evidence type="ECO:0000256" key="3">
    <source>
        <dbReference type="ARBA" id="ARBA00007931"/>
    </source>
</evidence>
<feature type="transmembrane region" description="Helical" evidence="11">
    <location>
        <begin position="131"/>
        <end position="152"/>
    </location>
</feature>
<proteinExistence type="inferred from homology"/>
<dbReference type="InterPro" id="IPR041489">
    <property type="entry name" value="PDZ_6"/>
</dbReference>
<evidence type="ECO:0000313" key="14">
    <source>
        <dbReference type="EMBL" id="KGM14136.1"/>
    </source>
</evidence>
<dbReference type="GO" id="GO:0006508">
    <property type="term" value="P:proteolysis"/>
    <property type="evidence" value="ECO:0007669"/>
    <property type="project" value="UniProtKB-KW"/>
</dbReference>
<dbReference type="AlphaFoldDB" id="A0A0A0C1R6"/>
<dbReference type="InterPro" id="IPR004387">
    <property type="entry name" value="Pept_M50_Zn"/>
</dbReference>
<dbReference type="GO" id="GO:0016020">
    <property type="term" value="C:membrane"/>
    <property type="evidence" value="ECO:0007669"/>
    <property type="project" value="UniProtKB-SubCell"/>
</dbReference>
<dbReference type="Proteomes" id="UP000054314">
    <property type="component" value="Unassembled WGS sequence"/>
</dbReference>
<sequence>MAFTLAVVVVVVGLLVSIALHEVGHMVPAKRFGVRVSQYMVGFGPTLWSRTRGETEYGLKAIPLGGYVRLVGMLPPADVVGAAPPRAGRMAELVADARAASAEEIRPGEDHRAFYRLSTPRKVVVMTGGPLMNLLIAGVLLAVVGVGIGVPVPGTTVASMPACVPAAQGRPCTDADPATPAEVAGVRTGDRLVAYDGVPTPTWEDFQQAVAGAGTAVVPLTVERAGEELTLQVEPALRGRVVLGADGAPVPGADGEPATETVPFVGVTPGYERERQSVGTVAAQLGDVTWQTARVVATLPVHVVEVGRAAFGGAERTDGILGPVGIGRVAGEIATTDAPGVTVSDRVATMLTLLAVLNVALFVFNMIPLLPLDGGHVAGALWEGARRQVARLRGRPRPAPTDVARMMPVAYGVFIALIGLGVLLLYADIVRPITL</sequence>
<dbReference type="InterPro" id="IPR036034">
    <property type="entry name" value="PDZ_sf"/>
</dbReference>
<evidence type="ECO:0000259" key="13">
    <source>
        <dbReference type="Pfam" id="PF17820"/>
    </source>
</evidence>
<dbReference type="PANTHER" id="PTHR42837">
    <property type="entry name" value="REGULATOR OF SIGMA-E PROTEASE RSEP"/>
    <property type="match status" value="1"/>
</dbReference>
<evidence type="ECO:0000256" key="2">
    <source>
        <dbReference type="ARBA" id="ARBA00004141"/>
    </source>
</evidence>
<evidence type="ECO:0000256" key="4">
    <source>
        <dbReference type="ARBA" id="ARBA00022670"/>
    </source>
</evidence>
<evidence type="ECO:0000256" key="1">
    <source>
        <dbReference type="ARBA" id="ARBA00001947"/>
    </source>
</evidence>
<dbReference type="Gene3D" id="2.30.42.10">
    <property type="match status" value="1"/>
</dbReference>
<evidence type="ECO:0000259" key="12">
    <source>
        <dbReference type="Pfam" id="PF02163"/>
    </source>
</evidence>
<organism evidence="14 15">
    <name type="scientific">Cellulomonas bogoriensis 69B4 = DSM 16987</name>
    <dbReference type="NCBI Taxonomy" id="1386082"/>
    <lineage>
        <taxon>Bacteria</taxon>
        <taxon>Bacillati</taxon>
        <taxon>Actinomycetota</taxon>
        <taxon>Actinomycetes</taxon>
        <taxon>Micrococcales</taxon>
        <taxon>Cellulomonadaceae</taxon>
        <taxon>Cellulomonas</taxon>
    </lineage>
</organism>
<evidence type="ECO:0000256" key="9">
    <source>
        <dbReference type="ARBA" id="ARBA00023049"/>
    </source>
</evidence>
<evidence type="ECO:0000313" key="15">
    <source>
        <dbReference type="Proteomes" id="UP000054314"/>
    </source>
</evidence>
<name>A0A0A0C1R6_9CELL</name>
<comment type="subcellular location">
    <subcellularLocation>
        <location evidence="2">Membrane</location>
        <topology evidence="2">Multi-pass membrane protein</topology>
    </subcellularLocation>
</comment>
<keyword evidence="10 11" id="KW-0472">Membrane</keyword>
<keyword evidence="9 14" id="KW-0482">Metalloprotease</keyword>
<evidence type="ECO:0000256" key="11">
    <source>
        <dbReference type="SAM" id="Phobius"/>
    </source>
</evidence>
<keyword evidence="6" id="KW-0378">Hydrolase</keyword>
<comment type="caution">
    <text evidence="14">The sequence shown here is derived from an EMBL/GenBank/DDBJ whole genome shotgun (WGS) entry which is preliminary data.</text>
</comment>
<evidence type="ECO:0000256" key="8">
    <source>
        <dbReference type="ARBA" id="ARBA00022989"/>
    </source>
</evidence>
<dbReference type="EMBL" id="AXCZ01000011">
    <property type="protein sequence ID" value="KGM14136.1"/>
    <property type="molecule type" value="Genomic_DNA"/>
</dbReference>
<keyword evidence="4 14" id="KW-0645">Protease</keyword>
<evidence type="ECO:0000256" key="5">
    <source>
        <dbReference type="ARBA" id="ARBA00022692"/>
    </source>
</evidence>
<dbReference type="GO" id="GO:0004222">
    <property type="term" value="F:metalloendopeptidase activity"/>
    <property type="evidence" value="ECO:0007669"/>
    <property type="project" value="InterPro"/>
</dbReference>
<keyword evidence="15" id="KW-1185">Reference proteome</keyword>
<evidence type="ECO:0000256" key="10">
    <source>
        <dbReference type="ARBA" id="ARBA00023136"/>
    </source>
</evidence>
<dbReference type="Pfam" id="PF17820">
    <property type="entry name" value="PDZ_6"/>
    <property type="match status" value="1"/>
</dbReference>
<dbReference type="OrthoDB" id="9782003at2"/>
<reference evidence="14 15" key="1">
    <citation type="submission" date="2013-08" db="EMBL/GenBank/DDBJ databases">
        <title>Genome sequencing of Cellulomonas bogoriensis 69B4.</title>
        <authorList>
            <person name="Chen F."/>
            <person name="Li Y."/>
            <person name="Wang G."/>
        </authorList>
    </citation>
    <scope>NUCLEOTIDE SEQUENCE [LARGE SCALE GENOMIC DNA]</scope>
    <source>
        <strain evidence="14 15">69B4</strain>
    </source>
</reference>
<keyword evidence="7" id="KW-0862">Zinc</keyword>
<keyword evidence="5 11" id="KW-0812">Transmembrane</keyword>
<dbReference type="InterPro" id="IPR008915">
    <property type="entry name" value="Peptidase_M50"/>
</dbReference>
<evidence type="ECO:0000256" key="6">
    <source>
        <dbReference type="ARBA" id="ARBA00022801"/>
    </source>
</evidence>
<feature type="domain" description="Peptidase M50" evidence="12">
    <location>
        <begin position="11"/>
        <end position="392"/>
    </location>
</feature>
<dbReference type="SUPFAM" id="SSF50156">
    <property type="entry name" value="PDZ domain-like"/>
    <property type="match status" value="1"/>
</dbReference>
<feature type="transmembrane region" description="Helical" evidence="11">
    <location>
        <begin position="347"/>
        <end position="367"/>
    </location>
</feature>
<evidence type="ECO:0000256" key="7">
    <source>
        <dbReference type="ARBA" id="ARBA00022833"/>
    </source>
</evidence>
<gene>
    <name evidence="14" type="ORF">N869_03400</name>
</gene>
<comment type="similarity">
    <text evidence="3">Belongs to the peptidase M50B family.</text>
</comment>
<feature type="domain" description="PDZ" evidence="13">
    <location>
        <begin position="174"/>
        <end position="224"/>
    </location>
</feature>
<feature type="transmembrane region" description="Helical" evidence="11">
    <location>
        <begin position="409"/>
        <end position="427"/>
    </location>
</feature>
<protein>
    <submittedName>
        <fullName evidence="14">Zinc metalloprotease</fullName>
    </submittedName>
</protein>
<accession>A0A0A0C1R6</accession>